<gene>
    <name evidence="1" type="ORF">Pint_26102</name>
</gene>
<protein>
    <submittedName>
        <fullName evidence="1">Uncharacterized protein</fullName>
    </submittedName>
</protein>
<evidence type="ECO:0000313" key="2">
    <source>
        <dbReference type="Proteomes" id="UP001163603"/>
    </source>
</evidence>
<name>A0ACC0YBX9_9ROSI</name>
<proteinExistence type="predicted"/>
<sequence length="178" mass="20621">MEEEELAFTVTMAQRIDYENDWIVDSGCSNHVTDDKHKLQSLSKYKGNRVVVTTDNSRLPIAYIGMKKNLLSMAWLTSTATMSFYMMSVESTYEYKTRRNETIDLWHMQLGHVSFSKRSMMMKKSMLSNLPRLDVRTDTVCASYQYGKAHQLPYEESKFKAKEPLELVHSDVLGPVKQ</sequence>
<reference evidence="2" key="1">
    <citation type="journal article" date="2023" name="G3 (Bethesda)">
        <title>Genome assembly and association tests identify interacting loci associated with vigor, precocity, and sex in interspecific pistachio rootstocks.</title>
        <authorList>
            <person name="Palmer W."/>
            <person name="Jacygrad E."/>
            <person name="Sagayaradj S."/>
            <person name="Cavanaugh K."/>
            <person name="Han R."/>
            <person name="Bertier L."/>
            <person name="Beede B."/>
            <person name="Kafkas S."/>
            <person name="Golino D."/>
            <person name="Preece J."/>
            <person name="Michelmore R."/>
        </authorList>
    </citation>
    <scope>NUCLEOTIDE SEQUENCE [LARGE SCALE GENOMIC DNA]</scope>
</reference>
<dbReference type="Proteomes" id="UP001163603">
    <property type="component" value="Chromosome 7"/>
</dbReference>
<dbReference type="EMBL" id="CM047742">
    <property type="protein sequence ID" value="KAJ0034621.1"/>
    <property type="molecule type" value="Genomic_DNA"/>
</dbReference>
<keyword evidence="2" id="KW-1185">Reference proteome</keyword>
<evidence type="ECO:0000313" key="1">
    <source>
        <dbReference type="EMBL" id="KAJ0034621.1"/>
    </source>
</evidence>
<comment type="caution">
    <text evidence="1">The sequence shown here is derived from an EMBL/GenBank/DDBJ whole genome shotgun (WGS) entry which is preliminary data.</text>
</comment>
<organism evidence="1 2">
    <name type="scientific">Pistacia integerrima</name>
    <dbReference type="NCBI Taxonomy" id="434235"/>
    <lineage>
        <taxon>Eukaryota</taxon>
        <taxon>Viridiplantae</taxon>
        <taxon>Streptophyta</taxon>
        <taxon>Embryophyta</taxon>
        <taxon>Tracheophyta</taxon>
        <taxon>Spermatophyta</taxon>
        <taxon>Magnoliopsida</taxon>
        <taxon>eudicotyledons</taxon>
        <taxon>Gunneridae</taxon>
        <taxon>Pentapetalae</taxon>
        <taxon>rosids</taxon>
        <taxon>malvids</taxon>
        <taxon>Sapindales</taxon>
        <taxon>Anacardiaceae</taxon>
        <taxon>Pistacia</taxon>
    </lineage>
</organism>
<accession>A0ACC0YBX9</accession>